<dbReference type="AlphaFoldDB" id="A0A1I3CEA1"/>
<dbReference type="EMBL" id="FOQL01000001">
    <property type="protein sequence ID" value="SFH72636.1"/>
    <property type="molecule type" value="Genomic_DNA"/>
</dbReference>
<dbReference type="PANTHER" id="PTHR45138:SF9">
    <property type="entry name" value="DIGUANYLATE CYCLASE DGCM-RELATED"/>
    <property type="match status" value="1"/>
</dbReference>
<dbReference type="Pfam" id="PF00990">
    <property type="entry name" value="GGDEF"/>
    <property type="match status" value="1"/>
</dbReference>
<dbReference type="GO" id="GO:1902201">
    <property type="term" value="P:negative regulation of bacterial-type flagellum-dependent cell motility"/>
    <property type="evidence" value="ECO:0007669"/>
    <property type="project" value="TreeGrafter"/>
</dbReference>
<protein>
    <recommendedName>
        <fullName evidence="3">diguanylate cyclase</fullName>
        <ecNumber evidence="3">2.7.7.65</ecNumber>
    </recommendedName>
</protein>
<dbReference type="RefSeq" id="WP_090237819.1">
    <property type="nucleotide sequence ID" value="NZ_CAXBNE010000001.1"/>
</dbReference>
<dbReference type="PROSITE" id="PS50887">
    <property type="entry name" value="GGDEF"/>
    <property type="match status" value="1"/>
</dbReference>
<dbReference type="CDD" id="cd01949">
    <property type="entry name" value="GGDEF"/>
    <property type="match status" value="1"/>
</dbReference>
<dbReference type="InterPro" id="IPR000160">
    <property type="entry name" value="GGDEF_dom"/>
</dbReference>
<comment type="catalytic activity">
    <reaction evidence="4">
        <text>2 GTP = 3',3'-c-di-GMP + 2 diphosphate</text>
        <dbReference type="Rhea" id="RHEA:24898"/>
        <dbReference type="ChEBI" id="CHEBI:33019"/>
        <dbReference type="ChEBI" id="CHEBI:37565"/>
        <dbReference type="ChEBI" id="CHEBI:58805"/>
        <dbReference type="EC" id="2.7.7.65"/>
    </reaction>
</comment>
<dbReference type="GO" id="GO:0005886">
    <property type="term" value="C:plasma membrane"/>
    <property type="evidence" value="ECO:0007669"/>
    <property type="project" value="UniProtKB-SubCell"/>
</dbReference>
<sequence>MNAPKKAPGILELYPEATRDAAALLKKAVPLMMRHDIPPNPVHYALWYTYSKGLEPELNRRLDKTVADFDSFPPETAAKLFRDYIIHGELEEARAGQQQVIELVDDIEGNVSRSITGSSHYQASLELGLAALQEPIIDDLPSVLSELQESTQLMQDQQTQFLYRLNAAQREIKTLRGQLERAHVAATLDNLTQVFNRNAFSRLLEQTLSAEHDGVALVMLDIDHFKQFNDQYGHPLGDRVLQHVGQLLREALPARAIAARYGGEEFCIILRDCFDSTAAHAFAEQLRLKIQSLRIKVRRTDEVLDSITASFGFALARQGDTLETLLTRADDALYQAKRDGRNQVNPNSGDTALRA</sequence>
<organism evidence="6 7">
    <name type="scientific">Pseudomonas guineae</name>
    <dbReference type="NCBI Taxonomy" id="425504"/>
    <lineage>
        <taxon>Bacteria</taxon>
        <taxon>Pseudomonadati</taxon>
        <taxon>Pseudomonadota</taxon>
        <taxon>Gammaproteobacteria</taxon>
        <taxon>Pseudomonadales</taxon>
        <taxon>Pseudomonadaceae</taxon>
        <taxon>Pseudomonas</taxon>
    </lineage>
</organism>
<dbReference type="SUPFAM" id="SSF55073">
    <property type="entry name" value="Nucleotide cyclase"/>
    <property type="match status" value="1"/>
</dbReference>
<keyword evidence="7" id="KW-1185">Reference proteome</keyword>
<dbReference type="OrthoDB" id="9812260at2"/>
<dbReference type="STRING" id="425504.SAMN05216206_0028"/>
<gene>
    <name evidence="6" type="ORF">SAMN05216206_0028</name>
</gene>
<dbReference type="InterPro" id="IPR029787">
    <property type="entry name" value="Nucleotide_cyclase"/>
</dbReference>
<reference evidence="7" key="1">
    <citation type="submission" date="2016-10" db="EMBL/GenBank/DDBJ databases">
        <authorList>
            <person name="Varghese N."/>
            <person name="Submissions S."/>
        </authorList>
    </citation>
    <scope>NUCLEOTIDE SEQUENCE [LARGE SCALE GENOMIC DNA]</scope>
    <source>
        <strain evidence="7">LMG 24016</strain>
    </source>
</reference>
<dbReference type="Gene3D" id="3.30.70.270">
    <property type="match status" value="1"/>
</dbReference>
<comment type="cofactor">
    <cofactor evidence="1">
        <name>Mg(2+)</name>
        <dbReference type="ChEBI" id="CHEBI:18420"/>
    </cofactor>
</comment>
<evidence type="ECO:0000313" key="6">
    <source>
        <dbReference type="EMBL" id="SFH72636.1"/>
    </source>
</evidence>
<feature type="domain" description="GGDEF" evidence="5">
    <location>
        <begin position="213"/>
        <end position="349"/>
    </location>
</feature>
<evidence type="ECO:0000256" key="1">
    <source>
        <dbReference type="ARBA" id="ARBA00001946"/>
    </source>
</evidence>
<dbReference type="NCBIfam" id="TIGR00254">
    <property type="entry name" value="GGDEF"/>
    <property type="match status" value="1"/>
</dbReference>
<dbReference type="InterPro" id="IPR043128">
    <property type="entry name" value="Rev_trsase/Diguanyl_cyclase"/>
</dbReference>
<dbReference type="Proteomes" id="UP000243606">
    <property type="component" value="Unassembled WGS sequence"/>
</dbReference>
<dbReference type="GO" id="GO:0043709">
    <property type="term" value="P:cell adhesion involved in single-species biofilm formation"/>
    <property type="evidence" value="ECO:0007669"/>
    <property type="project" value="TreeGrafter"/>
</dbReference>
<dbReference type="EC" id="2.7.7.65" evidence="3"/>
<evidence type="ECO:0000256" key="2">
    <source>
        <dbReference type="ARBA" id="ARBA00004533"/>
    </source>
</evidence>
<name>A0A1I3CEA1_9PSED</name>
<accession>A0A1I3CEA1</accession>
<evidence type="ECO:0000256" key="3">
    <source>
        <dbReference type="ARBA" id="ARBA00012528"/>
    </source>
</evidence>
<comment type="subcellular location">
    <subcellularLocation>
        <location evidence="2">Cell inner membrane</location>
    </subcellularLocation>
</comment>
<evidence type="ECO:0000256" key="4">
    <source>
        <dbReference type="ARBA" id="ARBA00034247"/>
    </source>
</evidence>
<dbReference type="FunFam" id="3.30.70.270:FF:000001">
    <property type="entry name" value="Diguanylate cyclase domain protein"/>
    <property type="match status" value="1"/>
</dbReference>
<dbReference type="InterPro" id="IPR050469">
    <property type="entry name" value="Diguanylate_Cyclase"/>
</dbReference>
<evidence type="ECO:0000259" key="5">
    <source>
        <dbReference type="PROSITE" id="PS50887"/>
    </source>
</evidence>
<dbReference type="PANTHER" id="PTHR45138">
    <property type="entry name" value="REGULATORY COMPONENTS OF SENSORY TRANSDUCTION SYSTEM"/>
    <property type="match status" value="1"/>
</dbReference>
<evidence type="ECO:0000313" key="7">
    <source>
        <dbReference type="Proteomes" id="UP000243606"/>
    </source>
</evidence>
<proteinExistence type="predicted"/>
<dbReference type="GO" id="GO:0052621">
    <property type="term" value="F:diguanylate cyclase activity"/>
    <property type="evidence" value="ECO:0007669"/>
    <property type="project" value="UniProtKB-EC"/>
</dbReference>
<dbReference type="SMART" id="SM00267">
    <property type="entry name" value="GGDEF"/>
    <property type="match status" value="1"/>
</dbReference>